<feature type="domain" description="Right handed beta helix" evidence="1">
    <location>
        <begin position="6"/>
        <end position="163"/>
    </location>
</feature>
<dbReference type="SUPFAM" id="SSF51126">
    <property type="entry name" value="Pectin lyase-like"/>
    <property type="match status" value="1"/>
</dbReference>
<reference evidence="2" key="1">
    <citation type="journal article" date="2014" name="Front. Microbiol.">
        <title>High frequency of phylogenetically diverse reductive dehalogenase-homologous genes in deep subseafloor sedimentary metagenomes.</title>
        <authorList>
            <person name="Kawai M."/>
            <person name="Futagami T."/>
            <person name="Toyoda A."/>
            <person name="Takaki Y."/>
            <person name="Nishi S."/>
            <person name="Hori S."/>
            <person name="Arai W."/>
            <person name="Tsubouchi T."/>
            <person name="Morono Y."/>
            <person name="Uchiyama I."/>
            <person name="Ito T."/>
            <person name="Fujiyama A."/>
            <person name="Inagaki F."/>
            <person name="Takami H."/>
        </authorList>
    </citation>
    <scope>NUCLEOTIDE SEQUENCE</scope>
    <source>
        <strain evidence="2">Expedition CK06-06</strain>
    </source>
</reference>
<feature type="non-terminal residue" evidence="2">
    <location>
        <position position="252"/>
    </location>
</feature>
<dbReference type="InterPro" id="IPR006626">
    <property type="entry name" value="PbH1"/>
</dbReference>
<dbReference type="InterPro" id="IPR039448">
    <property type="entry name" value="Beta_helix"/>
</dbReference>
<dbReference type="SMART" id="SM00710">
    <property type="entry name" value="PbH1"/>
    <property type="match status" value="3"/>
</dbReference>
<protein>
    <recommendedName>
        <fullName evidence="1">Right handed beta helix domain-containing protein</fullName>
    </recommendedName>
</protein>
<feature type="non-terminal residue" evidence="2">
    <location>
        <position position="1"/>
    </location>
</feature>
<dbReference type="Gene3D" id="2.160.20.10">
    <property type="entry name" value="Single-stranded right-handed beta-helix, Pectin lyase-like"/>
    <property type="match status" value="1"/>
</dbReference>
<dbReference type="Pfam" id="PF13229">
    <property type="entry name" value="Beta_helix"/>
    <property type="match status" value="1"/>
</dbReference>
<dbReference type="EMBL" id="BARU01036380">
    <property type="protein sequence ID" value="GAH89452.1"/>
    <property type="molecule type" value="Genomic_DNA"/>
</dbReference>
<proteinExistence type="predicted"/>
<dbReference type="AlphaFoldDB" id="X1J677"/>
<dbReference type="Gene3D" id="2.60.120.200">
    <property type="match status" value="1"/>
</dbReference>
<accession>X1J677</accession>
<organism evidence="2">
    <name type="scientific">marine sediment metagenome</name>
    <dbReference type="NCBI Taxonomy" id="412755"/>
    <lineage>
        <taxon>unclassified sequences</taxon>
        <taxon>metagenomes</taxon>
        <taxon>ecological metagenomes</taxon>
    </lineage>
</organism>
<dbReference type="InterPro" id="IPR011050">
    <property type="entry name" value="Pectin_lyase_fold/virulence"/>
</dbReference>
<evidence type="ECO:0000313" key="2">
    <source>
        <dbReference type="EMBL" id="GAH89452.1"/>
    </source>
</evidence>
<dbReference type="SUPFAM" id="SSF49899">
    <property type="entry name" value="Concanavalin A-like lectins/glucanases"/>
    <property type="match status" value="1"/>
</dbReference>
<dbReference type="InterPro" id="IPR013320">
    <property type="entry name" value="ConA-like_dom_sf"/>
</dbReference>
<evidence type="ECO:0000259" key="1">
    <source>
        <dbReference type="Pfam" id="PF13229"/>
    </source>
</evidence>
<comment type="caution">
    <text evidence="2">The sequence shown here is derived from an EMBL/GenBank/DDBJ whole genome shotgun (WGS) entry which is preliminary data.</text>
</comment>
<dbReference type="InterPro" id="IPR012334">
    <property type="entry name" value="Pectin_lyas_fold"/>
</dbReference>
<gene>
    <name evidence="2" type="ORF">S03H2_56812</name>
</gene>
<sequence>WYEVDNNFYRGFGIVSYGSNHLITDCVISNNYYSGIYSIDSYQEEKMEVVNCIITGNHGLPKGGDYYNSRCITYGGGIMLAGGNLSVTNCTISGNTATIGAGICSYVGTEHTYVSNIDINNSILWDNESIDEPQIVMTGYYSHYYYKGPSTLTVSYSDVQGGEDAVYIDPTDPCCTLSWGPGNIDADPCFIGGMDWEPSVGIISRWEFEEGADSIAYDSAGNNDGTLFGDPNWVAGKTGEYALDFDGEGDYV</sequence>
<name>X1J677_9ZZZZ</name>